<sequence>MSPEEAAWVRDNIWTKTMRKTYAEVPGFYLTCACQWSGPCLNSRDPGRHSRCHMGTPMYEYETIIGTRGGVGAASFRQAHRYPTASATGWHRSHLAMVWIADRRCRWVCTCDCGHSRPDIPHAPERNPMRPITYERVPLFDLATA</sequence>
<evidence type="ECO:0000313" key="2">
    <source>
        <dbReference type="Proteomes" id="UP001597368"/>
    </source>
</evidence>
<protein>
    <submittedName>
        <fullName evidence="1">DUF6248 family natural product biosynthesis protein</fullName>
    </submittedName>
</protein>
<comment type="caution">
    <text evidence="1">The sequence shown here is derived from an EMBL/GenBank/DDBJ whole genome shotgun (WGS) entry which is preliminary data.</text>
</comment>
<reference evidence="2" key="1">
    <citation type="journal article" date="2019" name="Int. J. Syst. Evol. Microbiol.">
        <title>The Global Catalogue of Microorganisms (GCM) 10K type strain sequencing project: providing services to taxonomists for standard genome sequencing and annotation.</title>
        <authorList>
            <consortium name="The Broad Institute Genomics Platform"/>
            <consortium name="The Broad Institute Genome Sequencing Center for Infectious Disease"/>
            <person name="Wu L."/>
            <person name="Ma J."/>
        </authorList>
    </citation>
    <scope>NUCLEOTIDE SEQUENCE [LARGE SCALE GENOMIC DNA]</scope>
    <source>
        <strain evidence="2">ICMP 6774ER</strain>
    </source>
</reference>
<name>A0ABW4TEU6_9ACTN</name>
<dbReference type="InterPro" id="IPR046215">
    <property type="entry name" value="DUF6248"/>
</dbReference>
<accession>A0ABW4TEU6</accession>
<dbReference type="Proteomes" id="UP001597368">
    <property type="component" value="Unassembled WGS sequence"/>
</dbReference>
<dbReference type="Pfam" id="PF19761">
    <property type="entry name" value="DUF6248"/>
    <property type="match status" value="1"/>
</dbReference>
<dbReference type="EMBL" id="JBHUFV010000121">
    <property type="protein sequence ID" value="MFD1940550.1"/>
    <property type="molecule type" value="Genomic_DNA"/>
</dbReference>
<dbReference type="RefSeq" id="WP_379583852.1">
    <property type="nucleotide sequence ID" value="NZ_JBHUFV010000121.1"/>
</dbReference>
<gene>
    <name evidence="1" type="ORF">ACFSKW_54765</name>
</gene>
<evidence type="ECO:0000313" key="1">
    <source>
        <dbReference type="EMBL" id="MFD1940550.1"/>
    </source>
</evidence>
<organism evidence="1 2">
    <name type="scientific">Nonomuraea mangrovi</name>
    <dbReference type="NCBI Taxonomy" id="2316207"/>
    <lineage>
        <taxon>Bacteria</taxon>
        <taxon>Bacillati</taxon>
        <taxon>Actinomycetota</taxon>
        <taxon>Actinomycetes</taxon>
        <taxon>Streptosporangiales</taxon>
        <taxon>Streptosporangiaceae</taxon>
        <taxon>Nonomuraea</taxon>
    </lineage>
</organism>
<proteinExistence type="predicted"/>
<keyword evidence="2" id="KW-1185">Reference proteome</keyword>